<feature type="domain" description="DUF1468" evidence="2">
    <location>
        <begin position="11"/>
        <end position="145"/>
    </location>
</feature>
<sequence>MPAIRARKDFWAGMLYVAFGLSALAIASGYPMGTTARMGPGYFPILLGAVLAMFGVAAIARSFMRYGEAIEPIAWKPLALVTVAVIAFAWLLPRLGLPLSLAVLILISASSSSHFKLGIKPLLLMVALIAFCVLLFIEALGVPMPLVGSWLKG</sequence>
<evidence type="ECO:0000313" key="4">
    <source>
        <dbReference type="Proteomes" id="UP000030826"/>
    </source>
</evidence>
<feature type="transmembrane region" description="Helical" evidence="1">
    <location>
        <begin position="73"/>
        <end position="91"/>
    </location>
</feature>
<comment type="caution">
    <text evidence="3">The sequence shown here is derived from an EMBL/GenBank/DDBJ whole genome shotgun (WGS) entry which is preliminary data.</text>
</comment>
<dbReference type="Pfam" id="PF07331">
    <property type="entry name" value="TctB"/>
    <property type="match status" value="1"/>
</dbReference>
<evidence type="ECO:0000259" key="2">
    <source>
        <dbReference type="Pfam" id="PF07331"/>
    </source>
</evidence>
<feature type="transmembrane region" description="Helical" evidence="1">
    <location>
        <begin position="97"/>
        <end position="115"/>
    </location>
</feature>
<keyword evidence="1" id="KW-0472">Membrane</keyword>
<feature type="transmembrane region" description="Helical" evidence="1">
    <location>
        <begin position="122"/>
        <end position="142"/>
    </location>
</feature>
<dbReference type="STRING" id="370622.LA66_11760"/>
<reference evidence="3 4" key="1">
    <citation type="submission" date="2014-09" db="EMBL/GenBank/DDBJ databases">
        <title>Isolation and characterization of Aurantimonas altamirensis ON-56566 from clinical sample following a dog bite.</title>
        <authorList>
            <person name="Eshaghi A."/>
            <person name="Li A."/>
            <person name="Shahinas D."/>
            <person name="Bahn P."/>
            <person name="Kus J.V."/>
            <person name="Patel S.N."/>
        </authorList>
    </citation>
    <scope>NUCLEOTIDE SEQUENCE [LARGE SCALE GENOMIC DNA]</scope>
    <source>
        <strain evidence="3 4">ON-56566</strain>
    </source>
</reference>
<feature type="transmembrane region" description="Helical" evidence="1">
    <location>
        <begin position="42"/>
        <end position="61"/>
    </location>
</feature>
<evidence type="ECO:0000313" key="3">
    <source>
        <dbReference type="EMBL" id="KHJ54145.1"/>
    </source>
</evidence>
<dbReference type="Proteomes" id="UP000030826">
    <property type="component" value="Unassembled WGS sequence"/>
</dbReference>
<evidence type="ECO:0000256" key="1">
    <source>
        <dbReference type="SAM" id="Phobius"/>
    </source>
</evidence>
<dbReference type="AlphaFoldDB" id="A0A0B1Q5R0"/>
<dbReference type="InterPro" id="IPR009936">
    <property type="entry name" value="DUF1468"/>
</dbReference>
<dbReference type="EMBL" id="JRFJ01000003">
    <property type="protein sequence ID" value="KHJ54145.1"/>
    <property type="molecule type" value="Genomic_DNA"/>
</dbReference>
<keyword evidence="1" id="KW-1133">Transmembrane helix</keyword>
<protein>
    <recommendedName>
        <fullName evidence="2">DUF1468 domain-containing protein</fullName>
    </recommendedName>
</protein>
<dbReference type="RefSeq" id="WP_039193268.1">
    <property type="nucleotide sequence ID" value="NZ_JRFJ01000003.1"/>
</dbReference>
<proteinExistence type="predicted"/>
<keyword evidence="1" id="KW-0812">Transmembrane</keyword>
<dbReference type="OrthoDB" id="5186924at2"/>
<accession>A0A0B1Q5R0</accession>
<gene>
    <name evidence="3" type="ORF">LA66_11760</name>
</gene>
<feature type="transmembrane region" description="Helical" evidence="1">
    <location>
        <begin position="12"/>
        <end position="30"/>
    </location>
</feature>
<organism evidence="3 4">
    <name type="scientific">Aureimonas altamirensis</name>
    <dbReference type="NCBI Taxonomy" id="370622"/>
    <lineage>
        <taxon>Bacteria</taxon>
        <taxon>Pseudomonadati</taxon>
        <taxon>Pseudomonadota</taxon>
        <taxon>Alphaproteobacteria</taxon>
        <taxon>Hyphomicrobiales</taxon>
        <taxon>Aurantimonadaceae</taxon>
        <taxon>Aureimonas</taxon>
    </lineage>
</organism>
<name>A0A0B1Q5R0_9HYPH</name>